<comment type="caution">
    <text evidence="1">The sequence shown here is derived from an EMBL/GenBank/DDBJ whole genome shotgun (WGS) entry which is preliminary data.</text>
</comment>
<proteinExistence type="predicted"/>
<name>A0ABR0AQB6_9CRUS</name>
<keyword evidence="2" id="KW-1185">Reference proteome</keyword>
<dbReference type="EMBL" id="JAOYFB010000038">
    <property type="protein sequence ID" value="KAK4027281.1"/>
    <property type="molecule type" value="Genomic_DNA"/>
</dbReference>
<gene>
    <name evidence="1" type="ORF">OUZ56_016292</name>
</gene>
<evidence type="ECO:0000313" key="2">
    <source>
        <dbReference type="Proteomes" id="UP001234178"/>
    </source>
</evidence>
<evidence type="ECO:0000313" key="1">
    <source>
        <dbReference type="EMBL" id="KAK4027281.1"/>
    </source>
</evidence>
<accession>A0ABR0AQB6</accession>
<reference evidence="1 2" key="1">
    <citation type="journal article" date="2023" name="Nucleic Acids Res.">
        <title>The hologenome of Daphnia magna reveals possible DNA methylation and microbiome-mediated evolution of the host genome.</title>
        <authorList>
            <person name="Chaturvedi A."/>
            <person name="Li X."/>
            <person name="Dhandapani V."/>
            <person name="Marshall H."/>
            <person name="Kissane S."/>
            <person name="Cuenca-Cambronero M."/>
            <person name="Asole G."/>
            <person name="Calvet F."/>
            <person name="Ruiz-Romero M."/>
            <person name="Marangio P."/>
            <person name="Guigo R."/>
            <person name="Rago D."/>
            <person name="Mirbahai L."/>
            <person name="Eastwood N."/>
            <person name="Colbourne J.K."/>
            <person name="Zhou J."/>
            <person name="Mallon E."/>
            <person name="Orsini L."/>
        </authorList>
    </citation>
    <scope>NUCLEOTIDE SEQUENCE [LARGE SCALE GENOMIC DNA]</scope>
    <source>
        <strain evidence="1">LRV0_1</strain>
    </source>
</reference>
<dbReference type="Proteomes" id="UP001234178">
    <property type="component" value="Unassembled WGS sequence"/>
</dbReference>
<sequence>MEEEEENVESELREKKRKIDMEGREIEMKLRELTKKKNAEMEKKKRRICSGIESFKQLKEGNV</sequence>
<protein>
    <submittedName>
        <fullName evidence="1">Uncharacterized protein</fullName>
    </submittedName>
</protein>
<organism evidence="1 2">
    <name type="scientific">Daphnia magna</name>
    <dbReference type="NCBI Taxonomy" id="35525"/>
    <lineage>
        <taxon>Eukaryota</taxon>
        <taxon>Metazoa</taxon>
        <taxon>Ecdysozoa</taxon>
        <taxon>Arthropoda</taxon>
        <taxon>Crustacea</taxon>
        <taxon>Branchiopoda</taxon>
        <taxon>Diplostraca</taxon>
        <taxon>Cladocera</taxon>
        <taxon>Anomopoda</taxon>
        <taxon>Daphniidae</taxon>
        <taxon>Daphnia</taxon>
    </lineage>
</organism>